<organism evidence="1 2">
    <name type="scientific">Stylosanthes scabra</name>
    <dbReference type="NCBI Taxonomy" id="79078"/>
    <lineage>
        <taxon>Eukaryota</taxon>
        <taxon>Viridiplantae</taxon>
        <taxon>Streptophyta</taxon>
        <taxon>Embryophyta</taxon>
        <taxon>Tracheophyta</taxon>
        <taxon>Spermatophyta</taxon>
        <taxon>Magnoliopsida</taxon>
        <taxon>eudicotyledons</taxon>
        <taxon>Gunneridae</taxon>
        <taxon>Pentapetalae</taxon>
        <taxon>rosids</taxon>
        <taxon>fabids</taxon>
        <taxon>Fabales</taxon>
        <taxon>Fabaceae</taxon>
        <taxon>Papilionoideae</taxon>
        <taxon>50 kb inversion clade</taxon>
        <taxon>dalbergioids sensu lato</taxon>
        <taxon>Dalbergieae</taxon>
        <taxon>Pterocarpus clade</taxon>
        <taxon>Stylosanthes</taxon>
    </lineage>
</organism>
<reference evidence="1 2" key="1">
    <citation type="journal article" date="2023" name="Plants (Basel)">
        <title>Bridging the Gap: Combining Genomics and Transcriptomics Approaches to Understand Stylosanthes scabra, an Orphan Legume from the Brazilian Caatinga.</title>
        <authorList>
            <person name="Ferreira-Neto J.R.C."/>
            <person name="da Silva M.D."/>
            <person name="Binneck E."/>
            <person name="de Melo N.F."/>
            <person name="da Silva R.H."/>
            <person name="de Melo A.L.T.M."/>
            <person name="Pandolfi V."/>
            <person name="Bustamante F.O."/>
            <person name="Brasileiro-Vidal A.C."/>
            <person name="Benko-Iseppon A.M."/>
        </authorList>
    </citation>
    <scope>NUCLEOTIDE SEQUENCE [LARGE SCALE GENOMIC DNA]</scope>
    <source>
        <tissue evidence="1">Leaves</tissue>
    </source>
</reference>
<feature type="non-terminal residue" evidence="1">
    <location>
        <position position="73"/>
    </location>
</feature>
<name>A0ABU6W0B2_9FABA</name>
<dbReference type="Proteomes" id="UP001341840">
    <property type="component" value="Unassembled WGS sequence"/>
</dbReference>
<dbReference type="EMBL" id="JASCZI010154668">
    <property type="protein sequence ID" value="MED6178115.1"/>
    <property type="molecule type" value="Genomic_DNA"/>
</dbReference>
<comment type="caution">
    <text evidence="1">The sequence shown here is derived from an EMBL/GenBank/DDBJ whole genome shotgun (WGS) entry which is preliminary data.</text>
</comment>
<keyword evidence="2" id="KW-1185">Reference proteome</keyword>
<sequence>EIQSIMQENKLDEVQADFEKFIQTNKTKSKNYHIYIFTNNQNRAHMFNSPAMAPFDEAVLGVVKKLSSGFPCI</sequence>
<feature type="non-terminal residue" evidence="1">
    <location>
        <position position="1"/>
    </location>
</feature>
<gene>
    <name evidence="1" type="ORF">PIB30_104569</name>
</gene>
<evidence type="ECO:0000313" key="2">
    <source>
        <dbReference type="Proteomes" id="UP001341840"/>
    </source>
</evidence>
<accession>A0ABU6W0B2</accession>
<protein>
    <submittedName>
        <fullName evidence="1">Uncharacterized protein</fullName>
    </submittedName>
</protein>
<evidence type="ECO:0000313" key="1">
    <source>
        <dbReference type="EMBL" id="MED6178115.1"/>
    </source>
</evidence>
<proteinExistence type="predicted"/>